<dbReference type="GO" id="GO:0009927">
    <property type="term" value="F:histidine phosphotransfer kinase activity"/>
    <property type="evidence" value="ECO:0007669"/>
    <property type="project" value="UniProtKB-UniRule"/>
</dbReference>
<proteinExistence type="predicted"/>
<dbReference type="PANTHER" id="PTHR28242">
    <property type="entry name" value="PHOSPHORELAY INTERMEDIATE PROTEIN YPD1"/>
    <property type="match status" value="1"/>
</dbReference>
<evidence type="ECO:0000256" key="2">
    <source>
        <dbReference type="ARBA" id="ARBA00022864"/>
    </source>
</evidence>
<comment type="domain">
    <text evidence="7">Histidine-containing phosphotransfer domain (HPt) contains an active histidine that mediates the phosphotransfer.</text>
</comment>
<dbReference type="CDD" id="cd00088">
    <property type="entry name" value="HPT"/>
    <property type="match status" value="1"/>
</dbReference>
<evidence type="ECO:0000259" key="8">
    <source>
        <dbReference type="PROSITE" id="PS50894"/>
    </source>
</evidence>
<dbReference type="SUPFAM" id="SSF47226">
    <property type="entry name" value="Histidine-containing phosphotransfer domain, HPT domain"/>
    <property type="match status" value="1"/>
</dbReference>
<dbReference type="EMBL" id="JADCNM010000001">
    <property type="protein sequence ID" value="KAG0499971.1"/>
    <property type="molecule type" value="Genomic_DNA"/>
</dbReference>
<evidence type="ECO:0000256" key="4">
    <source>
        <dbReference type="ARBA" id="ARBA00023242"/>
    </source>
</evidence>
<comment type="caution">
    <text evidence="9">The sequence shown here is derived from an EMBL/GenBank/DDBJ whole genome shotgun (WGS) entry which is preliminary data.</text>
</comment>
<evidence type="ECO:0000256" key="7">
    <source>
        <dbReference type="RuleBase" id="RU369004"/>
    </source>
</evidence>
<sequence>MAAFAEQQLDALVSGMYREGFLDEQFQQIRALDEGGSPDFLVEVIGLFCADADRILTELTDLLNQPAVDFQKVDAYVHQLKGSSASVGAHSVKQSCMLVRESCDRNDKEGCLHALDLAKQRFYELSKRLNNMIQLEQTVYAYKAGK</sequence>
<dbReference type="GO" id="GO:0043424">
    <property type="term" value="F:protein histidine kinase binding"/>
    <property type="evidence" value="ECO:0007669"/>
    <property type="project" value="UniProtKB-UniRule"/>
</dbReference>
<dbReference type="AlphaFoldDB" id="A0A835RX80"/>
<dbReference type="GO" id="GO:0005829">
    <property type="term" value="C:cytosol"/>
    <property type="evidence" value="ECO:0007669"/>
    <property type="project" value="UniProtKB-SubCell"/>
</dbReference>
<dbReference type="GO" id="GO:0005634">
    <property type="term" value="C:nucleus"/>
    <property type="evidence" value="ECO:0007669"/>
    <property type="project" value="UniProtKB-SubCell"/>
</dbReference>
<keyword evidence="3 7" id="KW-0902">Two-component regulatory system</keyword>
<keyword evidence="1" id="KW-0963">Cytoplasm</keyword>
<dbReference type="InterPro" id="IPR036641">
    <property type="entry name" value="HPT_dom_sf"/>
</dbReference>
<organism evidence="9 10">
    <name type="scientific">Vanilla planifolia</name>
    <name type="common">Vanilla</name>
    <dbReference type="NCBI Taxonomy" id="51239"/>
    <lineage>
        <taxon>Eukaryota</taxon>
        <taxon>Viridiplantae</taxon>
        <taxon>Streptophyta</taxon>
        <taxon>Embryophyta</taxon>
        <taxon>Tracheophyta</taxon>
        <taxon>Spermatophyta</taxon>
        <taxon>Magnoliopsida</taxon>
        <taxon>Liliopsida</taxon>
        <taxon>Asparagales</taxon>
        <taxon>Orchidaceae</taxon>
        <taxon>Vanilloideae</taxon>
        <taxon>Vanilleae</taxon>
        <taxon>Vanilla</taxon>
    </lineage>
</organism>
<feature type="modified residue" description="Phosphohistidine" evidence="6">
    <location>
        <position position="78"/>
    </location>
</feature>
<protein>
    <recommendedName>
        <fullName evidence="7">Histidine-containing phosphotransfer protein</fullName>
    </recommendedName>
</protein>
<evidence type="ECO:0000256" key="5">
    <source>
        <dbReference type="ARBA" id="ARBA00057097"/>
    </source>
</evidence>
<dbReference type="GO" id="GO:0009736">
    <property type="term" value="P:cytokinin-activated signaling pathway"/>
    <property type="evidence" value="ECO:0007669"/>
    <property type="project" value="UniProtKB-KW"/>
</dbReference>
<dbReference type="GO" id="GO:0000160">
    <property type="term" value="P:phosphorelay signal transduction system"/>
    <property type="evidence" value="ECO:0007669"/>
    <property type="project" value="UniProtKB-UniRule"/>
</dbReference>
<evidence type="ECO:0000256" key="1">
    <source>
        <dbReference type="ARBA" id="ARBA00022490"/>
    </source>
</evidence>
<feature type="domain" description="HPt" evidence="8">
    <location>
        <begin position="37"/>
        <end position="132"/>
    </location>
</feature>
<gene>
    <name evidence="9" type="ORF">HPP92_000043</name>
</gene>
<dbReference type="OrthoDB" id="1673781at2759"/>
<accession>A0A835RX80</accession>
<keyword evidence="6" id="KW-0597">Phosphoprotein</keyword>
<keyword evidence="4" id="KW-0539">Nucleus</keyword>
<dbReference type="Proteomes" id="UP000639772">
    <property type="component" value="Chromosome 1"/>
</dbReference>
<comment type="subcellular location">
    <subcellularLocation>
        <location evidence="7">Cytoplasm</location>
        <location evidence="7">Cytosol</location>
    </subcellularLocation>
    <subcellularLocation>
        <location evidence="7">Nucleus</location>
    </subcellularLocation>
</comment>
<dbReference type="PROSITE" id="PS50894">
    <property type="entry name" value="HPT"/>
    <property type="match status" value="1"/>
</dbReference>
<dbReference type="PANTHER" id="PTHR28242:SF30">
    <property type="entry name" value="HISTIDINE-CONTAINING PHOSPHOTRANSFER PROTEIN 2"/>
    <property type="match status" value="1"/>
</dbReference>
<dbReference type="Gene3D" id="1.20.120.160">
    <property type="entry name" value="HPT domain"/>
    <property type="match status" value="1"/>
</dbReference>
<dbReference type="InterPro" id="IPR008207">
    <property type="entry name" value="Sig_transdc_His_kin_Hpt_dom"/>
</dbReference>
<dbReference type="FunFam" id="1.20.120.160:FF:000001">
    <property type="entry name" value="Histidine-containing phosphotransfer protein 1"/>
    <property type="match status" value="1"/>
</dbReference>
<dbReference type="Pfam" id="PF01627">
    <property type="entry name" value="Hpt"/>
    <property type="match status" value="1"/>
</dbReference>
<evidence type="ECO:0000313" key="10">
    <source>
        <dbReference type="Proteomes" id="UP000639772"/>
    </source>
</evidence>
<evidence type="ECO:0000256" key="3">
    <source>
        <dbReference type="ARBA" id="ARBA00023012"/>
    </source>
</evidence>
<name>A0A835RX80_VANPL</name>
<evidence type="ECO:0000313" key="9">
    <source>
        <dbReference type="EMBL" id="KAG0499971.1"/>
    </source>
</evidence>
<evidence type="ECO:0000256" key="6">
    <source>
        <dbReference type="PROSITE-ProRule" id="PRU00110"/>
    </source>
</evidence>
<comment type="function">
    <text evidence="5">Functions as a two-component phosphorelay mediators between cytokinin sensor histidine kinases and response regulators (B-type ARRs). Plays an important role in propagating cytokinin signal transduction through the multistep His-to-Asp phosphorelay. Functions as a positive regulator of the cytokinin signaling pathway. May play a regulatory role in salt and drought tolerance during plant development.</text>
</comment>
<reference evidence="9 10" key="1">
    <citation type="journal article" date="2020" name="Nat. Food">
        <title>A phased Vanilla planifolia genome enables genetic improvement of flavour and production.</title>
        <authorList>
            <person name="Hasing T."/>
            <person name="Tang H."/>
            <person name="Brym M."/>
            <person name="Khazi F."/>
            <person name="Huang T."/>
            <person name="Chambers A.H."/>
        </authorList>
    </citation>
    <scope>NUCLEOTIDE SEQUENCE [LARGE SCALE GENOMIC DNA]</scope>
    <source>
        <tissue evidence="9">Leaf</tissue>
    </source>
</reference>
<keyword evidence="2 7" id="KW-0932">Cytokinin signaling pathway</keyword>
<dbReference type="InterPro" id="IPR045871">
    <property type="entry name" value="AHP1-5/YPD1"/>
</dbReference>
<dbReference type="GO" id="GO:0080038">
    <property type="term" value="P:positive regulation of cytokinin-activated signaling pathway"/>
    <property type="evidence" value="ECO:0007669"/>
    <property type="project" value="UniProtKB-ARBA"/>
</dbReference>